<name>A0ABW4CXY5_9LACO</name>
<proteinExistence type="inferred from homology"/>
<keyword evidence="6" id="KW-0653">Protein transport</keyword>
<evidence type="ECO:0000313" key="12">
    <source>
        <dbReference type="EMBL" id="MFD1441345.1"/>
    </source>
</evidence>
<accession>A0ABW4CXY5</accession>
<evidence type="ECO:0000256" key="11">
    <source>
        <dbReference type="SAM" id="Phobius"/>
    </source>
</evidence>
<dbReference type="SMART" id="SM01323">
    <property type="entry name" value="YajC"/>
    <property type="match status" value="1"/>
</dbReference>
<protein>
    <submittedName>
        <fullName evidence="12">Preprotein translocase subunit YajC</fullName>
    </submittedName>
</protein>
<keyword evidence="13" id="KW-1185">Reference proteome</keyword>
<dbReference type="PRINTS" id="PR01853">
    <property type="entry name" value="YAJCTRNLCASE"/>
</dbReference>
<evidence type="ECO:0000256" key="7">
    <source>
        <dbReference type="ARBA" id="ARBA00022989"/>
    </source>
</evidence>
<gene>
    <name evidence="12" type="primary">yajC</name>
    <name evidence="12" type="ORF">ACFQ5K_08165</name>
</gene>
<keyword evidence="4" id="KW-1003">Cell membrane</keyword>
<feature type="compositionally biased region" description="Acidic residues" evidence="10">
    <location>
        <begin position="115"/>
        <end position="129"/>
    </location>
</feature>
<reference evidence="13" key="1">
    <citation type="journal article" date="2019" name="Int. J. Syst. Evol. Microbiol.">
        <title>The Global Catalogue of Microorganisms (GCM) 10K type strain sequencing project: providing services to taxonomists for standard genome sequencing and annotation.</title>
        <authorList>
            <consortium name="The Broad Institute Genomics Platform"/>
            <consortium name="The Broad Institute Genome Sequencing Center for Infectious Disease"/>
            <person name="Wu L."/>
            <person name="Ma J."/>
        </authorList>
    </citation>
    <scope>NUCLEOTIDE SEQUENCE [LARGE SCALE GENOMIC DNA]</scope>
    <source>
        <strain evidence="13">CCM 8912</strain>
    </source>
</reference>
<evidence type="ECO:0000256" key="4">
    <source>
        <dbReference type="ARBA" id="ARBA00022475"/>
    </source>
</evidence>
<keyword evidence="3" id="KW-0813">Transport</keyword>
<dbReference type="PANTHER" id="PTHR33909:SF1">
    <property type="entry name" value="SEC TRANSLOCON ACCESSORY COMPLEX SUBUNIT YAJC"/>
    <property type="match status" value="1"/>
</dbReference>
<dbReference type="NCBIfam" id="TIGR00739">
    <property type="entry name" value="yajC"/>
    <property type="match status" value="1"/>
</dbReference>
<evidence type="ECO:0000256" key="5">
    <source>
        <dbReference type="ARBA" id="ARBA00022692"/>
    </source>
</evidence>
<dbReference type="InterPro" id="IPR003849">
    <property type="entry name" value="Preprotein_translocase_YajC"/>
</dbReference>
<evidence type="ECO:0000313" key="13">
    <source>
        <dbReference type="Proteomes" id="UP001597212"/>
    </source>
</evidence>
<comment type="subcellular location">
    <subcellularLocation>
        <location evidence="1">Cell membrane</location>
        <topology evidence="1">Single-pass membrane protein</topology>
    </subcellularLocation>
</comment>
<dbReference type="Proteomes" id="UP001597212">
    <property type="component" value="Unassembled WGS sequence"/>
</dbReference>
<evidence type="ECO:0000256" key="10">
    <source>
        <dbReference type="SAM" id="MobiDB-lite"/>
    </source>
</evidence>
<evidence type="ECO:0000256" key="9">
    <source>
        <dbReference type="ARBA" id="ARBA00023136"/>
    </source>
</evidence>
<evidence type="ECO:0000256" key="2">
    <source>
        <dbReference type="ARBA" id="ARBA00006742"/>
    </source>
</evidence>
<feature type="region of interest" description="Disordered" evidence="10">
    <location>
        <begin position="86"/>
        <end position="129"/>
    </location>
</feature>
<evidence type="ECO:0000256" key="3">
    <source>
        <dbReference type="ARBA" id="ARBA00022448"/>
    </source>
</evidence>
<comment type="similarity">
    <text evidence="2">Belongs to the YajC family.</text>
</comment>
<comment type="caution">
    <text evidence="12">The sequence shown here is derived from an EMBL/GenBank/DDBJ whole genome shotgun (WGS) entry which is preliminary data.</text>
</comment>
<dbReference type="Pfam" id="PF02699">
    <property type="entry name" value="YajC"/>
    <property type="match status" value="1"/>
</dbReference>
<organism evidence="12 13">
    <name type="scientific">Lacticaseibacillus hegangensis</name>
    <dbReference type="NCBI Taxonomy" id="2486010"/>
    <lineage>
        <taxon>Bacteria</taxon>
        <taxon>Bacillati</taxon>
        <taxon>Bacillota</taxon>
        <taxon>Bacilli</taxon>
        <taxon>Lactobacillales</taxon>
        <taxon>Lactobacillaceae</taxon>
        <taxon>Lacticaseibacillus</taxon>
    </lineage>
</organism>
<keyword evidence="5 11" id="KW-0812">Transmembrane</keyword>
<feature type="transmembrane region" description="Helical" evidence="11">
    <location>
        <begin position="6"/>
        <end position="23"/>
    </location>
</feature>
<feature type="compositionally biased region" description="Basic and acidic residues" evidence="10">
    <location>
        <begin position="101"/>
        <end position="113"/>
    </location>
</feature>
<evidence type="ECO:0000256" key="6">
    <source>
        <dbReference type="ARBA" id="ARBA00022927"/>
    </source>
</evidence>
<keyword evidence="9 11" id="KW-0472">Membrane</keyword>
<dbReference type="PANTHER" id="PTHR33909">
    <property type="entry name" value="SEC TRANSLOCON ACCESSORY COMPLEX SUBUNIT YAJC"/>
    <property type="match status" value="1"/>
</dbReference>
<keyword evidence="8" id="KW-0811">Translocation</keyword>
<dbReference type="EMBL" id="JBHTOK010000066">
    <property type="protein sequence ID" value="MFD1441345.1"/>
    <property type="molecule type" value="Genomic_DNA"/>
</dbReference>
<evidence type="ECO:0000256" key="1">
    <source>
        <dbReference type="ARBA" id="ARBA00004162"/>
    </source>
</evidence>
<dbReference type="RefSeq" id="WP_379909537.1">
    <property type="nucleotide sequence ID" value="NZ_JBHTOK010000066.1"/>
</dbReference>
<sequence>MAGSISTILMIVVMFAFFYFFMMRPQKKQQQQRQEMLSGLKKGDKIITIGGLHGVIDKIDRSNNTVDLDLDGVYLTFNLSAIRTVTPQGEKTPAPVATETAAKDATDDDKPYSEGDGDSSADDQDDTNK</sequence>
<keyword evidence="7 11" id="KW-1133">Transmembrane helix</keyword>
<evidence type="ECO:0000256" key="8">
    <source>
        <dbReference type="ARBA" id="ARBA00023010"/>
    </source>
</evidence>